<dbReference type="RefSeq" id="WP_290400385.1">
    <property type="nucleotide sequence ID" value="NZ_JAUHLN010000002.1"/>
</dbReference>
<comment type="caution">
    <text evidence="1">The sequence shown here is derived from an EMBL/GenBank/DDBJ whole genome shotgun (WGS) entry which is preliminary data.</text>
</comment>
<evidence type="ECO:0000313" key="1">
    <source>
        <dbReference type="EMBL" id="MDN4074320.1"/>
    </source>
</evidence>
<evidence type="ECO:0000313" key="2">
    <source>
        <dbReference type="Proteomes" id="UP001168694"/>
    </source>
</evidence>
<gene>
    <name evidence="1" type="ORF">QYF49_15120</name>
</gene>
<dbReference type="EMBL" id="JAUHLN010000002">
    <property type="protein sequence ID" value="MDN4074320.1"/>
    <property type="molecule type" value="Genomic_DNA"/>
</dbReference>
<keyword evidence="2" id="KW-1185">Reference proteome</keyword>
<sequence length="247" mass="28623">MPKIDIPLLLKFGEKQHVEALLNKGNIFMQRLGHYKDLEKDELQKKIKRADKYDGVFERYKSPKVTITVEGQEIELRTGFVDISLDEIMDSYVYCMAGISIDRIYDYKAGKIDRLIPKELEKFGEGCAVITDTADFVKKFKNTFPVEYLNFIEYIDLENTNGRIGPFKKDLAFKEQLEFRFIMKNEEGNKGHLTKEIGALSGAFCTDSYEIETTLTKKLIGRVKTTDGKEKEMDFIDFLIARYEETL</sequence>
<organism evidence="1 2">
    <name type="scientific">Fictibacillus terranigra</name>
    <dbReference type="NCBI Taxonomy" id="3058424"/>
    <lineage>
        <taxon>Bacteria</taxon>
        <taxon>Bacillati</taxon>
        <taxon>Bacillota</taxon>
        <taxon>Bacilli</taxon>
        <taxon>Bacillales</taxon>
        <taxon>Fictibacillaceae</taxon>
        <taxon>Fictibacillus</taxon>
    </lineage>
</organism>
<dbReference type="Proteomes" id="UP001168694">
    <property type="component" value="Unassembled WGS sequence"/>
</dbReference>
<accession>A0ABT8E8U6</accession>
<proteinExistence type="predicted"/>
<protein>
    <submittedName>
        <fullName evidence="1">Uncharacterized protein</fullName>
    </submittedName>
</protein>
<name>A0ABT8E8U6_9BACL</name>
<reference evidence="1" key="1">
    <citation type="submission" date="2023-06" db="EMBL/GenBank/DDBJ databases">
        <title>Draft Genome Sequences of Representative Paenibacillus Polymyxa, Bacillus cereus, Fictibacillus sp., and Brevibacillus agri Strains Isolated from Amazonian Dark Earth.</title>
        <authorList>
            <person name="Pellegrinetti T.A."/>
            <person name="Cunha I.C.M."/>
            <person name="Chaves M.G."/>
            <person name="Freitas A.S."/>
            <person name="Silva A.V.R."/>
            <person name="Tsai S.M."/>
            <person name="Mendes L.W."/>
        </authorList>
    </citation>
    <scope>NUCLEOTIDE SEQUENCE</scope>
    <source>
        <strain evidence="1">CENA-BCM004</strain>
    </source>
</reference>